<dbReference type="InterPro" id="IPR032092">
    <property type="entry name" value="PilW"/>
</dbReference>
<dbReference type="NCBIfam" id="TIGR02532">
    <property type="entry name" value="IV_pilin_GFxxxE"/>
    <property type="match status" value="1"/>
</dbReference>
<feature type="transmembrane region" description="Helical" evidence="1">
    <location>
        <begin position="20"/>
        <end position="39"/>
    </location>
</feature>
<proteinExistence type="predicted"/>
<dbReference type="Pfam" id="PF16074">
    <property type="entry name" value="PilW"/>
    <property type="match status" value="1"/>
</dbReference>
<keyword evidence="3" id="KW-1185">Reference proteome</keyword>
<evidence type="ECO:0000256" key="1">
    <source>
        <dbReference type="SAM" id="Phobius"/>
    </source>
</evidence>
<sequence>MTSHRPALLRAQRGFSLTELLIAATIGLVILAGMSTLFVNNSRTQAEIEKANRQVENGRFAMQTLSSDLRNAGFYGEFDPTILTSPAAVPDPCAATVAALKEALPLPVQGIDNATTAPSCLPGLVSGTDILVVRRTDTCVVGTPGCAALADGGPYFQASLCDNNFELGSGDSANYYRLDVTTSTLNRRQRNCNASANTGTLAVVRRYLTHVYYVASDDREGDGVPTLKRAELGLSGTTLAMTVVPLVNGIENLQLEYGLDTNGDGVADVFNANPETVGGCAAADCAIANWRQAVSVKLNLLAVNLEPTTGYVDATSYVLGLDAAGEPIEIAASSDAYKRHVFQSLVAMPNPAGRNMP</sequence>
<reference evidence="2 3" key="2">
    <citation type="submission" date="2021-08" db="EMBL/GenBank/DDBJ databases">
        <title>Massilia sp. R798.</title>
        <authorList>
            <person name="Baek J.H."/>
            <person name="Jung H.S."/>
            <person name="Kim K.R."/>
            <person name="Jeon C.O."/>
        </authorList>
    </citation>
    <scope>NUCLEOTIDE SEQUENCE [LARGE SCALE GENOMIC DNA]</scope>
    <source>
        <strain evidence="2 3">R798</strain>
    </source>
</reference>
<dbReference type="Pfam" id="PF07963">
    <property type="entry name" value="N_methyl"/>
    <property type="match status" value="1"/>
</dbReference>
<comment type="caution">
    <text evidence="2">The sequence shown here is derived from an EMBL/GenBank/DDBJ whole genome shotgun (WGS) entry which is preliminary data.</text>
</comment>
<keyword evidence="1" id="KW-1133">Transmembrane helix</keyword>
<gene>
    <name evidence="2" type="ORF">I4X03_019130</name>
</gene>
<protein>
    <submittedName>
        <fullName evidence="2">PilW family protein</fullName>
    </submittedName>
</protein>
<evidence type="ECO:0000313" key="3">
    <source>
        <dbReference type="Proteomes" id="UP000809349"/>
    </source>
</evidence>
<dbReference type="EMBL" id="JAFBIL020000008">
    <property type="protein sequence ID" value="MBZ2209387.1"/>
    <property type="molecule type" value="Genomic_DNA"/>
</dbReference>
<name>A0ABS7STZ2_9BURK</name>
<accession>A0ABS7STZ2</accession>
<dbReference type="Proteomes" id="UP000809349">
    <property type="component" value="Unassembled WGS sequence"/>
</dbReference>
<keyword evidence="1" id="KW-0472">Membrane</keyword>
<keyword evidence="1" id="KW-0812">Transmembrane</keyword>
<evidence type="ECO:0000313" key="2">
    <source>
        <dbReference type="EMBL" id="MBZ2209387.1"/>
    </source>
</evidence>
<dbReference type="InterPro" id="IPR012902">
    <property type="entry name" value="N_methyl_site"/>
</dbReference>
<organism evidence="2 3">
    <name type="scientific">Massilia soli</name>
    <dbReference type="NCBI Taxonomy" id="2792854"/>
    <lineage>
        <taxon>Bacteria</taxon>
        <taxon>Pseudomonadati</taxon>
        <taxon>Pseudomonadota</taxon>
        <taxon>Betaproteobacteria</taxon>
        <taxon>Burkholderiales</taxon>
        <taxon>Oxalobacteraceae</taxon>
        <taxon>Telluria group</taxon>
        <taxon>Massilia</taxon>
    </lineage>
</organism>
<dbReference type="RefSeq" id="WP_223469855.1">
    <property type="nucleotide sequence ID" value="NZ_JAFBIL020000008.1"/>
</dbReference>
<reference evidence="2 3" key="1">
    <citation type="submission" date="2021-01" db="EMBL/GenBank/DDBJ databases">
        <authorList>
            <person name="Ruan W."/>
            <person name="Khan S.A."/>
            <person name="Jeon C.O."/>
        </authorList>
    </citation>
    <scope>NUCLEOTIDE SEQUENCE [LARGE SCALE GENOMIC DNA]</scope>
    <source>
        <strain evidence="2 3">R798</strain>
    </source>
</reference>